<feature type="non-terminal residue" evidence="1">
    <location>
        <position position="1"/>
    </location>
</feature>
<protein>
    <submittedName>
        <fullName evidence="1">3526_t:CDS:1</fullName>
    </submittedName>
</protein>
<proteinExistence type="predicted"/>
<dbReference type="EMBL" id="CAJVPL010007208">
    <property type="protein sequence ID" value="CAG8668304.1"/>
    <property type="molecule type" value="Genomic_DNA"/>
</dbReference>
<name>A0A9N9HES3_9GLOM</name>
<comment type="caution">
    <text evidence="1">The sequence shown here is derived from an EMBL/GenBank/DDBJ whole genome shotgun (WGS) entry which is preliminary data.</text>
</comment>
<sequence>EAINDQEELKKYDAKTKKYQHFTGLLNKPEEKNIEEIEEDVLDQIERKKGLKEDKKLPRI</sequence>
<accession>A0A9N9HES3</accession>
<gene>
    <name evidence="1" type="ORF">AGERDE_LOCUS12138</name>
</gene>
<dbReference type="AlphaFoldDB" id="A0A9N9HES3"/>
<organism evidence="1 2">
    <name type="scientific">Ambispora gerdemannii</name>
    <dbReference type="NCBI Taxonomy" id="144530"/>
    <lineage>
        <taxon>Eukaryota</taxon>
        <taxon>Fungi</taxon>
        <taxon>Fungi incertae sedis</taxon>
        <taxon>Mucoromycota</taxon>
        <taxon>Glomeromycotina</taxon>
        <taxon>Glomeromycetes</taxon>
        <taxon>Archaeosporales</taxon>
        <taxon>Ambisporaceae</taxon>
        <taxon>Ambispora</taxon>
    </lineage>
</organism>
<evidence type="ECO:0000313" key="1">
    <source>
        <dbReference type="EMBL" id="CAG8668304.1"/>
    </source>
</evidence>
<keyword evidence="2" id="KW-1185">Reference proteome</keyword>
<evidence type="ECO:0000313" key="2">
    <source>
        <dbReference type="Proteomes" id="UP000789831"/>
    </source>
</evidence>
<dbReference type="Proteomes" id="UP000789831">
    <property type="component" value="Unassembled WGS sequence"/>
</dbReference>
<reference evidence="1" key="1">
    <citation type="submission" date="2021-06" db="EMBL/GenBank/DDBJ databases">
        <authorList>
            <person name="Kallberg Y."/>
            <person name="Tangrot J."/>
            <person name="Rosling A."/>
        </authorList>
    </citation>
    <scope>NUCLEOTIDE SEQUENCE</scope>
    <source>
        <strain evidence="1">MT106</strain>
    </source>
</reference>